<evidence type="ECO:0000313" key="2">
    <source>
        <dbReference type="WBParaSite" id="ACAC_0000488201-mRNA-1"/>
    </source>
</evidence>
<dbReference type="AlphaFoldDB" id="A0A0K0D487"/>
<keyword evidence="1" id="KW-1185">Reference proteome</keyword>
<evidence type="ECO:0000313" key="1">
    <source>
        <dbReference type="Proteomes" id="UP000035642"/>
    </source>
</evidence>
<organism evidence="1 2">
    <name type="scientific">Angiostrongylus cantonensis</name>
    <name type="common">Rat lungworm</name>
    <dbReference type="NCBI Taxonomy" id="6313"/>
    <lineage>
        <taxon>Eukaryota</taxon>
        <taxon>Metazoa</taxon>
        <taxon>Ecdysozoa</taxon>
        <taxon>Nematoda</taxon>
        <taxon>Chromadorea</taxon>
        <taxon>Rhabditida</taxon>
        <taxon>Rhabditina</taxon>
        <taxon>Rhabditomorpha</taxon>
        <taxon>Strongyloidea</taxon>
        <taxon>Metastrongylidae</taxon>
        <taxon>Angiostrongylus</taxon>
    </lineage>
</organism>
<protein>
    <submittedName>
        <fullName evidence="2">RHH_1 domain-containing protein</fullName>
    </submittedName>
</protein>
<dbReference type="WBParaSite" id="ACAC_0000488201-mRNA-1">
    <property type="protein sequence ID" value="ACAC_0000488201-mRNA-1"/>
    <property type="gene ID" value="ACAC_0000488201"/>
</dbReference>
<proteinExistence type="predicted"/>
<reference evidence="1" key="1">
    <citation type="submission" date="2012-09" db="EMBL/GenBank/DDBJ databases">
        <authorList>
            <person name="Martin A.A."/>
        </authorList>
    </citation>
    <scope>NUCLEOTIDE SEQUENCE</scope>
</reference>
<dbReference type="Proteomes" id="UP000035642">
    <property type="component" value="Unassembled WGS sequence"/>
</dbReference>
<name>A0A0K0D487_ANGCA</name>
<sequence>MKAEIPKVTRRRLSPEILELIRQRGIARAAGNLELTYELAKQCRQAIKEDLKERRAAVMVEAAEAGNSIRSTPKFRRLQNQDDCILTLR</sequence>
<reference evidence="2" key="2">
    <citation type="submission" date="2017-02" db="UniProtKB">
        <authorList>
            <consortium name="WormBaseParasite"/>
        </authorList>
    </citation>
    <scope>IDENTIFICATION</scope>
</reference>
<accession>A0A0K0D487</accession>